<protein>
    <recommendedName>
        <fullName evidence="6">PHD-type domain-containing protein</fullName>
    </recommendedName>
</protein>
<dbReference type="OrthoDB" id="303107at2759"/>
<evidence type="ECO:0000256" key="5">
    <source>
        <dbReference type="SAM" id="MobiDB-lite"/>
    </source>
</evidence>
<dbReference type="STRING" id="5364.A0A5C3MR28"/>
<dbReference type="AlphaFoldDB" id="A0A5C3MR28"/>
<feature type="compositionally biased region" description="Polar residues" evidence="5">
    <location>
        <begin position="20"/>
        <end position="32"/>
    </location>
</feature>
<dbReference type="Gene3D" id="3.30.40.10">
    <property type="entry name" value="Zinc/RING finger domain, C3HC4 (zinc finger)"/>
    <property type="match status" value="1"/>
</dbReference>
<reference evidence="7 8" key="1">
    <citation type="journal article" date="2019" name="Nat. Ecol. Evol.">
        <title>Megaphylogeny resolves global patterns of mushroom evolution.</title>
        <authorList>
            <person name="Varga T."/>
            <person name="Krizsan K."/>
            <person name="Foldi C."/>
            <person name="Dima B."/>
            <person name="Sanchez-Garcia M."/>
            <person name="Sanchez-Ramirez S."/>
            <person name="Szollosi G.J."/>
            <person name="Szarkandi J.G."/>
            <person name="Papp V."/>
            <person name="Albert L."/>
            <person name="Andreopoulos W."/>
            <person name="Angelini C."/>
            <person name="Antonin V."/>
            <person name="Barry K.W."/>
            <person name="Bougher N.L."/>
            <person name="Buchanan P."/>
            <person name="Buyck B."/>
            <person name="Bense V."/>
            <person name="Catcheside P."/>
            <person name="Chovatia M."/>
            <person name="Cooper J."/>
            <person name="Damon W."/>
            <person name="Desjardin D."/>
            <person name="Finy P."/>
            <person name="Geml J."/>
            <person name="Haridas S."/>
            <person name="Hughes K."/>
            <person name="Justo A."/>
            <person name="Karasinski D."/>
            <person name="Kautmanova I."/>
            <person name="Kiss B."/>
            <person name="Kocsube S."/>
            <person name="Kotiranta H."/>
            <person name="LaButti K.M."/>
            <person name="Lechner B.E."/>
            <person name="Liimatainen K."/>
            <person name="Lipzen A."/>
            <person name="Lukacs Z."/>
            <person name="Mihaltcheva S."/>
            <person name="Morgado L.N."/>
            <person name="Niskanen T."/>
            <person name="Noordeloos M.E."/>
            <person name="Ohm R.A."/>
            <person name="Ortiz-Santana B."/>
            <person name="Ovrebo C."/>
            <person name="Racz N."/>
            <person name="Riley R."/>
            <person name="Savchenko A."/>
            <person name="Shiryaev A."/>
            <person name="Soop K."/>
            <person name="Spirin V."/>
            <person name="Szebenyi C."/>
            <person name="Tomsovsky M."/>
            <person name="Tulloss R.E."/>
            <person name="Uehling J."/>
            <person name="Grigoriev I.V."/>
            <person name="Vagvolgyi C."/>
            <person name="Papp T."/>
            <person name="Martin F.M."/>
            <person name="Miettinen O."/>
            <person name="Hibbett D.S."/>
            <person name="Nagy L.G."/>
        </authorList>
    </citation>
    <scope>NUCLEOTIDE SEQUENCE [LARGE SCALE GENOMIC DNA]</scope>
    <source>
        <strain evidence="7 8">OMC1185</strain>
    </source>
</reference>
<feature type="compositionally biased region" description="Basic and acidic residues" evidence="5">
    <location>
        <begin position="149"/>
        <end position="158"/>
    </location>
</feature>
<evidence type="ECO:0000313" key="7">
    <source>
        <dbReference type="EMBL" id="TFK47754.1"/>
    </source>
</evidence>
<evidence type="ECO:0000256" key="3">
    <source>
        <dbReference type="ARBA" id="ARBA00022833"/>
    </source>
</evidence>
<feature type="compositionally biased region" description="Basic and acidic residues" evidence="5">
    <location>
        <begin position="399"/>
        <end position="420"/>
    </location>
</feature>
<dbReference type="InterPro" id="IPR019787">
    <property type="entry name" value="Znf_PHD-finger"/>
</dbReference>
<feature type="region of interest" description="Disordered" evidence="5">
    <location>
        <begin position="932"/>
        <end position="1024"/>
    </location>
</feature>
<sequence length="1024" mass="112985">MARRTVTASNRASAIASPTPHATQTPVPSSSDPDLALLRRQWKWAAFSQFFYTFSKLFAMEDVTIMDIEEDLVHSRAIVLPRIMARMLSTLSGDKKTNLDNWQIALRRQYMKRNPTANPLGPEPPKESADYDEPTLDAASRLQSTAEPDQEHEPKLEDTDGAVPESGNHKDTDVGPSSLKEGTDVLSPVPAETTGASSPAPQPSVVAKPSSPEPPAEESKDWLDLPMLEKLDSMQTIAEWHFDWPQLRIRKVMRDDDEGANWRIEPIGYDSKTNAYWLIGAERLWIQRALPKPPRPPKRKRAAPKAKPKPTATAKKGKQAAAPIEAEYKDDEPELPATSRGSRARATRSTRQTPSTRAAANKSGRSAGAAGGSGETKKGDRAAKRQANIKLDAQAKAFAEYKRETAADSRRSSKRQKLEDSPSSPPTMPLTPSKAPSSPSKGAVSRPVGTRVSRRLRGTTGDEEWQEVPEEWLKEPVEEEGQDEESPAMRTRGGARRGKQNQKQAMEMRTGTGLESDLESASELTSLSDDLEGETKEQEGLGVEESEPAQPESEVPADFVEWELIAVTLYEWEHVADPFARSTHYSEKALYKLLTNDIVPFVTEELREIEKKKKLEEAIVHRKRSSRIASKVSAREQARIDAEKRAEEEKALGRARRAEARQKQEEDSRARREEAREKRRKEREEKEKEEQEQERGNNLASSSNGAGPMKSSGSEPVQSLSRSGTASGVQTPSASDWEVDCEVCGRRGINMDGDIPLVQCEVCKKWQHQQCHNRVDEMSGRRRRNWNHVDYHFMCQACQPKRALPHSQSPHPSYNLGAVPPPPVTPTYPPKGVTLQWNHSRSGNNTMYPATGTTPYPGTGGYVGNQTYAPAPGPLNGQQAQYSHSSQAPQGYGGPIQFDYYQPPGTSAPLNRAPAPNQYAYGGYLASQGHTPGRWNAAPPATSMNGFHRANGLPPPPQPMQLNPGNYSGHAPGLQNAYPPQAVQLGPGQYGNHAQRTPNPAPPPLHQPYHGHPPLQPRMDSAPS</sequence>
<evidence type="ECO:0000313" key="8">
    <source>
        <dbReference type="Proteomes" id="UP000305948"/>
    </source>
</evidence>
<feature type="region of interest" description="Disordered" evidence="5">
    <location>
        <begin position="289"/>
        <end position="557"/>
    </location>
</feature>
<keyword evidence="3" id="KW-0862">Zinc</keyword>
<dbReference type="EMBL" id="ML213522">
    <property type="protein sequence ID" value="TFK47754.1"/>
    <property type="molecule type" value="Genomic_DNA"/>
</dbReference>
<dbReference type="CDD" id="cd15489">
    <property type="entry name" value="PHD_SF"/>
    <property type="match status" value="1"/>
</dbReference>
<evidence type="ECO:0000256" key="1">
    <source>
        <dbReference type="ARBA" id="ARBA00022723"/>
    </source>
</evidence>
<dbReference type="GO" id="GO:0006355">
    <property type="term" value="P:regulation of DNA-templated transcription"/>
    <property type="evidence" value="ECO:0007669"/>
    <property type="project" value="InterPro"/>
</dbReference>
<evidence type="ECO:0000256" key="2">
    <source>
        <dbReference type="ARBA" id="ARBA00022771"/>
    </source>
</evidence>
<organism evidence="7 8">
    <name type="scientific">Heliocybe sulcata</name>
    <dbReference type="NCBI Taxonomy" id="5364"/>
    <lineage>
        <taxon>Eukaryota</taxon>
        <taxon>Fungi</taxon>
        <taxon>Dikarya</taxon>
        <taxon>Basidiomycota</taxon>
        <taxon>Agaricomycotina</taxon>
        <taxon>Agaricomycetes</taxon>
        <taxon>Gloeophyllales</taxon>
        <taxon>Gloeophyllaceae</taxon>
        <taxon>Heliocybe</taxon>
    </lineage>
</organism>
<proteinExistence type="predicted"/>
<feature type="compositionally biased region" description="Acidic residues" evidence="5">
    <location>
        <begin position="477"/>
        <end position="486"/>
    </location>
</feature>
<feature type="region of interest" description="Disordered" evidence="5">
    <location>
        <begin position="113"/>
        <end position="224"/>
    </location>
</feature>
<dbReference type="InterPro" id="IPR013083">
    <property type="entry name" value="Znf_RING/FYVE/PHD"/>
</dbReference>
<feature type="compositionally biased region" description="Basic and acidic residues" evidence="5">
    <location>
        <begin position="633"/>
        <end position="695"/>
    </location>
</feature>
<feature type="compositionally biased region" description="Polar residues" evidence="5">
    <location>
        <begin position="696"/>
        <end position="734"/>
    </location>
</feature>
<feature type="compositionally biased region" description="Low complexity" evidence="5">
    <location>
        <begin position="309"/>
        <end position="323"/>
    </location>
</feature>
<name>A0A5C3MR28_9AGAM</name>
<dbReference type="InterPro" id="IPR019786">
    <property type="entry name" value="Zinc_finger_PHD-type_CS"/>
</dbReference>
<keyword evidence="2 4" id="KW-0863">Zinc-finger</keyword>
<dbReference type="SMART" id="SM00249">
    <property type="entry name" value="PHD"/>
    <property type="match status" value="1"/>
</dbReference>
<evidence type="ECO:0000256" key="4">
    <source>
        <dbReference type="PROSITE-ProRule" id="PRU00146"/>
    </source>
</evidence>
<feature type="compositionally biased region" description="Low complexity" evidence="5">
    <location>
        <begin position="430"/>
        <end position="440"/>
    </location>
</feature>
<feature type="region of interest" description="Disordered" evidence="5">
    <location>
        <begin position="625"/>
        <end position="735"/>
    </location>
</feature>
<dbReference type="InterPro" id="IPR028938">
    <property type="entry name" value="Rsf1-like"/>
</dbReference>
<feature type="domain" description="PHD-type" evidence="6">
    <location>
        <begin position="738"/>
        <end position="801"/>
    </location>
</feature>
<dbReference type="PROSITE" id="PS01359">
    <property type="entry name" value="ZF_PHD_1"/>
    <property type="match status" value="1"/>
</dbReference>
<dbReference type="GO" id="GO:0008270">
    <property type="term" value="F:zinc ion binding"/>
    <property type="evidence" value="ECO:0007669"/>
    <property type="project" value="UniProtKB-KW"/>
</dbReference>
<feature type="compositionally biased region" description="Acidic residues" evidence="5">
    <location>
        <begin position="461"/>
        <end position="470"/>
    </location>
</feature>
<dbReference type="PROSITE" id="PS50016">
    <property type="entry name" value="ZF_PHD_2"/>
    <property type="match status" value="1"/>
</dbReference>
<dbReference type="Proteomes" id="UP000305948">
    <property type="component" value="Unassembled WGS sequence"/>
</dbReference>
<dbReference type="PANTHER" id="PTHR14296:SF3">
    <property type="entry name" value="DIKAR, ISOFORM F"/>
    <property type="match status" value="1"/>
</dbReference>
<keyword evidence="1" id="KW-0479">Metal-binding</keyword>
<gene>
    <name evidence="7" type="ORF">OE88DRAFT_1738283</name>
</gene>
<feature type="region of interest" description="Disordered" evidence="5">
    <location>
        <begin position="1"/>
        <end position="32"/>
    </location>
</feature>
<feature type="compositionally biased region" description="Polar residues" evidence="5">
    <location>
        <begin position="1"/>
        <end position="12"/>
    </location>
</feature>
<feature type="compositionally biased region" description="Basic residues" evidence="5">
    <location>
        <begin position="295"/>
        <end position="308"/>
    </location>
</feature>
<dbReference type="PANTHER" id="PTHR14296">
    <property type="entry name" value="REMODELING AND SPACING FACTOR 1"/>
    <property type="match status" value="1"/>
</dbReference>
<dbReference type="InterPro" id="IPR001965">
    <property type="entry name" value="Znf_PHD"/>
</dbReference>
<feature type="compositionally biased region" description="Low complexity" evidence="5">
    <location>
        <begin position="349"/>
        <end position="368"/>
    </location>
</feature>
<dbReference type="InterPro" id="IPR011011">
    <property type="entry name" value="Znf_FYVE_PHD"/>
</dbReference>
<accession>A0A5C3MR28</accession>
<dbReference type="SUPFAM" id="SSF57903">
    <property type="entry name" value="FYVE/PHD zinc finger"/>
    <property type="match status" value="1"/>
</dbReference>
<evidence type="ECO:0000259" key="6">
    <source>
        <dbReference type="PROSITE" id="PS50016"/>
    </source>
</evidence>
<dbReference type="GO" id="GO:0031213">
    <property type="term" value="C:RSF complex"/>
    <property type="evidence" value="ECO:0007669"/>
    <property type="project" value="InterPro"/>
</dbReference>
<keyword evidence="8" id="KW-1185">Reference proteome</keyword>